<dbReference type="NCBIfam" id="TIGR01460">
    <property type="entry name" value="HAD-SF-IIA"/>
    <property type="match status" value="1"/>
</dbReference>
<keyword evidence="7 13" id="KW-0547">Nucleotide-binding</keyword>
<dbReference type="SMART" id="SM00382">
    <property type="entry name" value="AAA"/>
    <property type="match status" value="1"/>
</dbReference>
<dbReference type="FunFam" id="1.10.8.60:FF:000048">
    <property type="entry name" value="Katanin p60 ATPase-containing subunit A-like 2"/>
    <property type="match status" value="1"/>
</dbReference>
<dbReference type="GO" id="GO:0000922">
    <property type="term" value="C:spindle pole"/>
    <property type="evidence" value="ECO:0007669"/>
    <property type="project" value="UniProtKB-SubCell"/>
</dbReference>
<dbReference type="GO" id="GO:0016887">
    <property type="term" value="F:ATP hydrolysis activity"/>
    <property type="evidence" value="ECO:0007669"/>
    <property type="project" value="InterPro"/>
</dbReference>
<dbReference type="Gene3D" id="3.40.50.1000">
    <property type="entry name" value="HAD superfamily/HAD-like"/>
    <property type="match status" value="3"/>
</dbReference>
<evidence type="ECO:0000256" key="3">
    <source>
        <dbReference type="ARBA" id="ARBA00007958"/>
    </source>
</evidence>
<evidence type="ECO:0000256" key="7">
    <source>
        <dbReference type="ARBA" id="ARBA00022741"/>
    </source>
</evidence>
<keyword evidence="8 13" id="KW-0067">ATP-binding</keyword>
<dbReference type="GO" id="GO:0046872">
    <property type="term" value="F:metal ion binding"/>
    <property type="evidence" value="ECO:0007669"/>
    <property type="project" value="UniProtKB-KW"/>
</dbReference>
<dbReference type="EMBL" id="JAUCMX010000015">
    <property type="protein sequence ID" value="KAK3521959.1"/>
    <property type="molecule type" value="Genomic_DNA"/>
</dbReference>
<evidence type="ECO:0000256" key="8">
    <source>
        <dbReference type="ARBA" id="ARBA00022840"/>
    </source>
</evidence>
<dbReference type="InterPro" id="IPR027497">
    <property type="entry name" value="Katanin_p60_AL2"/>
</dbReference>
<evidence type="ECO:0000256" key="6">
    <source>
        <dbReference type="ARBA" id="ARBA00022723"/>
    </source>
</evidence>
<dbReference type="InterPro" id="IPR003593">
    <property type="entry name" value="AAA+_ATPase"/>
</dbReference>
<evidence type="ECO:0000256" key="5">
    <source>
        <dbReference type="ARBA" id="ARBA00022701"/>
    </source>
</evidence>
<dbReference type="CDD" id="cd19509">
    <property type="entry name" value="RecA-like_VPS4-like"/>
    <property type="match status" value="1"/>
</dbReference>
<sequence length="788" mass="87313">MEEGYVDAANALEQETHFGLRRFEVCDNVDLDTVLMEYESFYFIKFQKYPKLTKKLPEQVNLNASTFPGENRHVRSSGKKRASSVTQTLPRITCVQRPQSRNGIKKQESKAAGKDWMKSGTENRGSYLPDSNEFGLNVSPIIRNGVGEGTQMKKGQLVDYRGLIQDAIKGTFNETAANSLSYNPDPSDRLLKPISAFCAMNSEMKELAAVISRDIYLHNPNVHWDDIIGLEAAKRLVKEAVVYPIKYPELFTGILSPWKGLLLYGPPGTGKTMLAKAVATECNTTFFNISASSIVSKWRGDSEKLVRVLFELARYHAPSTIFLDELESVMSQRGVGPGGEHEGSRRMKTELLVQMDGLARSNDLVFVLAASNLPWELDHAMLRRLEKRILVGLPSASARKAMINHWLPPVSNTGGVELRTELTYDVLAEETDGYSGSDIRLVCKEAAMRPVRKIFDTLENHSEGHSLMPLIKLETVTTADFLQVMASRRALKAVLIDLSGTLHIEDVAVPGAQEALARLDNIKAKVMASRRALKAVLIDLSGTLHIEDVAVPGAQEALARLRRALVAVKFVTNTTKECKRTLLERLQRLSFDIEEREIFTSLTAARNLLERKNVRPLLLVEDSALEDFAGLETSDPNAVVIGLAPDHFNYEKLNKAFRLILDGAPLIAIHKARYYKRKDGLALGPGPFVTGLEYSTDTKATVVGKPEKTFFLEALRDLNCSPEEAVMIGDDARDDVGGAQNTGMMGILVKTGKYRAGDEGKINPPPHLTCESFPEAVNHILQHLLDTK</sequence>
<dbReference type="Pfam" id="PF17862">
    <property type="entry name" value="AAA_lid_3"/>
    <property type="match status" value="1"/>
</dbReference>
<evidence type="ECO:0000256" key="4">
    <source>
        <dbReference type="ARBA" id="ARBA00022490"/>
    </source>
</evidence>
<dbReference type="InterPro" id="IPR036412">
    <property type="entry name" value="HAD-like_sf"/>
</dbReference>
<keyword evidence="10" id="KW-0175">Coiled coil</keyword>
<dbReference type="Proteomes" id="UP001274896">
    <property type="component" value="Unassembled WGS sequence"/>
</dbReference>
<keyword evidence="9" id="KW-0460">Magnesium</keyword>
<comment type="cofactor">
    <cofactor evidence="1">
        <name>Mg(2+)</name>
        <dbReference type="ChEBI" id="CHEBI:18420"/>
    </cofactor>
</comment>
<comment type="function">
    <text evidence="13">Severs microtubules in vitro in an ATP-dependent manner. This activity may promote rapid reorganization of cellular microtubule arrays.</text>
</comment>
<dbReference type="InterPro" id="IPR023214">
    <property type="entry name" value="HAD_sf"/>
</dbReference>
<dbReference type="GO" id="GO:0005737">
    <property type="term" value="C:cytoplasm"/>
    <property type="evidence" value="ECO:0007669"/>
    <property type="project" value="UniProtKB-SubCell"/>
</dbReference>
<dbReference type="SUPFAM" id="SSF52540">
    <property type="entry name" value="P-loop containing nucleoside triphosphate hydrolases"/>
    <property type="match status" value="1"/>
</dbReference>
<dbReference type="PANTHER" id="PTHR23074">
    <property type="entry name" value="AAA DOMAIN-CONTAINING"/>
    <property type="match status" value="1"/>
</dbReference>
<evidence type="ECO:0000256" key="14">
    <source>
        <dbReference type="SAM" id="MobiDB-lite"/>
    </source>
</evidence>
<dbReference type="Pfam" id="PF00004">
    <property type="entry name" value="AAA"/>
    <property type="match status" value="1"/>
</dbReference>
<feature type="domain" description="AAA+ ATPase" evidence="15">
    <location>
        <begin position="257"/>
        <end position="395"/>
    </location>
</feature>
<dbReference type="GO" id="GO:0005524">
    <property type="term" value="F:ATP binding"/>
    <property type="evidence" value="ECO:0007669"/>
    <property type="project" value="UniProtKB-KW"/>
</dbReference>
<dbReference type="SUPFAM" id="SSF56784">
    <property type="entry name" value="HAD-like"/>
    <property type="match status" value="1"/>
</dbReference>
<dbReference type="InterPro" id="IPR050304">
    <property type="entry name" value="MT-severing_AAA_ATPase"/>
</dbReference>
<accession>A0AAE0UXJ0</accession>
<keyword evidence="11 13" id="KW-0206">Cytoskeleton</keyword>
<evidence type="ECO:0000313" key="17">
    <source>
        <dbReference type="Proteomes" id="UP001274896"/>
    </source>
</evidence>
<dbReference type="HAMAP" id="MF_03025">
    <property type="entry name" value="Katanin_p60_AL2"/>
    <property type="match status" value="1"/>
</dbReference>
<comment type="catalytic activity">
    <reaction evidence="13">
        <text>n ATP + n H2O + a microtubule = n ADP + n phosphate + (n+1) alpha/beta tubulin heterodimers.</text>
        <dbReference type="EC" id="5.6.1.1"/>
    </reaction>
</comment>
<keyword evidence="5 13" id="KW-0493">Microtubule</keyword>
<reference evidence="16" key="1">
    <citation type="submission" date="2023-06" db="EMBL/GenBank/DDBJ databases">
        <title>Male Hemibagrus guttatus genome.</title>
        <authorList>
            <person name="Bian C."/>
        </authorList>
    </citation>
    <scope>NUCLEOTIDE SEQUENCE</scope>
    <source>
        <strain evidence="16">Male_cb2023</strain>
        <tissue evidence="16">Muscle</tissue>
    </source>
</reference>
<dbReference type="FunFam" id="3.40.50.300:FF:000434">
    <property type="entry name" value="Katanin p60 ATPase-containing subunit A-like 2"/>
    <property type="match status" value="1"/>
</dbReference>
<proteinExistence type="inferred from homology"/>
<feature type="compositionally biased region" description="Basic and acidic residues" evidence="14">
    <location>
        <begin position="105"/>
        <end position="117"/>
    </location>
</feature>
<comment type="caution">
    <text evidence="16">The sequence shown here is derived from an EMBL/GenBank/DDBJ whole genome shotgun (WGS) entry which is preliminary data.</text>
</comment>
<dbReference type="InterPro" id="IPR006355">
    <property type="entry name" value="LHPP/HDHD2"/>
</dbReference>
<feature type="region of interest" description="Disordered" evidence="14">
    <location>
        <begin position="98"/>
        <end position="124"/>
    </location>
</feature>
<dbReference type="Pfam" id="PF13344">
    <property type="entry name" value="Hydrolase_6"/>
    <property type="match status" value="1"/>
</dbReference>
<gene>
    <name evidence="13" type="primary">KATNAL2</name>
    <name evidence="16" type="ORF">QTP70_020463</name>
</gene>
<feature type="region of interest" description="Disordered" evidence="14">
    <location>
        <begin position="64"/>
        <end position="86"/>
    </location>
</feature>
<organism evidence="16 17">
    <name type="scientific">Hemibagrus guttatus</name>
    <dbReference type="NCBI Taxonomy" id="175788"/>
    <lineage>
        <taxon>Eukaryota</taxon>
        <taxon>Metazoa</taxon>
        <taxon>Chordata</taxon>
        <taxon>Craniata</taxon>
        <taxon>Vertebrata</taxon>
        <taxon>Euteleostomi</taxon>
        <taxon>Actinopterygii</taxon>
        <taxon>Neopterygii</taxon>
        <taxon>Teleostei</taxon>
        <taxon>Ostariophysi</taxon>
        <taxon>Siluriformes</taxon>
        <taxon>Bagridae</taxon>
        <taxon>Hemibagrus</taxon>
    </lineage>
</organism>
<keyword evidence="4 13" id="KW-0963">Cytoplasm</keyword>
<dbReference type="InterPro" id="IPR041569">
    <property type="entry name" value="AAA_lid_3"/>
</dbReference>
<evidence type="ECO:0000256" key="13">
    <source>
        <dbReference type="HAMAP-Rule" id="MF_03025"/>
    </source>
</evidence>
<dbReference type="CDD" id="cd07509">
    <property type="entry name" value="HAD_PPase"/>
    <property type="match status" value="1"/>
</dbReference>
<comment type="similarity">
    <text evidence="3">Belongs to the HAD-like hydrolase superfamily.</text>
</comment>
<dbReference type="GO" id="GO:0008017">
    <property type="term" value="F:microtubule binding"/>
    <property type="evidence" value="ECO:0007669"/>
    <property type="project" value="UniProtKB-UniRule"/>
</dbReference>
<evidence type="ECO:0000256" key="12">
    <source>
        <dbReference type="ARBA" id="ARBA00023235"/>
    </source>
</evidence>
<dbReference type="GO" id="GO:0016791">
    <property type="term" value="F:phosphatase activity"/>
    <property type="evidence" value="ECO:0007669"/>
    <property type="project" value="InterPro"/>
</dbReference>
<evidence type="ECO:0000256" key="1">
    <source>
        <dbReference type="ARBA" id="ARBA00001946"/>
    </source>
</evidence>
<dbReference type="Pfam" id="PF13242">
    <property type="entry name" value="Hydrolase_like"/>
    <property type="match status" value="1"/>
</dbReference>
<dbReference type="GO" id="GO:0005874">
    <property type="term" value="C:microtubule"/>
    <property type="evidence" value="ECO:0007669"/>
    <property type="project" value="UniProtKB-KW"/>
</dbReference>
<evidence type="ECO:0000256" key="10">
    <source>
        <dbReference type="ARBA" id="ARBA00023054"/>
    </source>
</evidence>
<dbReference type="GO" id="GO:0051013">
    <property type="term" value="P:microtubule severing"/>
    <property type="evidence" value="ECO:0007669"/>
    <property type="project" value="UniProtKB-UniRule"/>
</dbReference>
<dbReference type="InterPro" id="IPR006357">
    <property type="entry name" value="HAD-SF_hydro_IIA"/>
</dbReference>
<evidence type="ECO:0000313" key="16">
    <source>
        <dbReference type="EMBL" id="KAK3521959.1"/>
    </source>
</evidence>
<name>A0AAE0UXJ0_9TELE</name>
<evidence type="ECO:0000256" key="2">
    <source>
        <dbReference type="ARBA" id="ARBA00004647"/>
    </source>
</evidence>
<evidence type="ECO:0000259" key="15">
    <source>
        <dbReference type="SMART" id="SM00382"/>
    </source>
</evidence>
<dbReference type="Gene3D" id="1.10.8.60">
    <property type="match status" value="1"/>
</dbReference>
<dbReference type="EC" id="5.6.1.1" evidence="13"/>
<protein>
    <recommendedName>
        <fullName evidence="13">Katanin p60 ATPase-containing subunit A-like 2</fullName>
        <shortName evidence="13">Katanin p60 subunit A-like 2</shortName>
        <ecNumber evidence="13">5.6.1.1</ecNumber>
    </recommendedName>
    <alternativeName>
        <fullName evidence="13">p60 katanin-like 2</fullName>
    </alternativeName>
</protein>
<dbReference type="SFLD" id="SFLDG01139">
    <property type="entry name" value="C2.A:_Pyridoxal_Phosphate_Phos"/>
    <property type="match status" value="1"/>
</dbReference>
<dbReference type="SFLD" id="SFLDS00003">
    <property type="entry name" value="Haloacid_Dehalogenase"/>
    <property type="match status" value="1"/>
</dbReference>
<comment type="subcellular location">
    <subcellularLocation>
        <location evidence="2 13">Cytoplasm</location>
        <location evidence="2 13">Cytoskeleton</location>
        <location evidence="2 13">Spindle pole</location>
    </subcellularLocation>
    <subcellularLocation>
        <location evidence="13">Cytoplasm</location>
        <location evidence="13">Cytoskeleton</location>
    </subcellularLocation>
    <subcellularLocation>
        <location evidence="13">Cytoplasm</location>
    </subcellularLocation>
    <subcellularLocation>
        <location evidence="13">Cytoplasm</location>
        <location evidence="13">Cytoskeleton</location>
        <location evidence="13">Spindle</location>
    </subcellularLocation>
    <text evidence="13">Localizes within the cytoplasm, partially overlapping with microtubules in interphase and to the mitotic spindle and spindle poles during mitosis.</text>
</comment>
<dbReference type="FunFam" id="3.40.50.1000:FF:000452">
    <property type="entry name" value="Haloacid dehalogenase-like hydrolase domain-containing protein 2"/>
    <property type="match status" value="2"/>
</dbReference>
<keyword evidence="17" id="KW-1185">Reference proteome</keyword>
<dbReference type="InterPro" id="IPR003959">
    <property type="entry name" value="ATPase_AAA_core"/>
</dbReference>
<keyword evidence="6" id="KW-0479">Metal-binding</keyword>
<keyword evidence="12 13" id="KW-0413">Isomerase</keyword>
<dbReference type="InterPro" id="IPR027417">
    <property type="entry name" value="P-loop_NTPase"/>
</dbReference>
<dbReference type="Gene3D" id="3.40.50.300">
    <property type="entry name" value="P-loop containing nucleotide triphosphate hydrolases"/>
    <property type="match status" value="1"/>
</dbReference>
<dbReference type="NCBIfam" id="TIGR01458">
    <property type="entry name" value="HAD-SF-IIA-hyp3"/>
    <property type="match status" value="1"/>
</dbReference>
<comment type="similarity">
    <text evidence="13">Belongs to the AAA ATPase family. Katanin p60 subunit A1 subfamily. A-like 2 sub-subfamily.</text>
</comment>
<evidence type="ECO:0000256" key="11">
    <source>
        <dbReference type="ARBA" id="ARBA00023212"/>
    </source>
</evidence>
<evidence type="ECO:0000256" key="9">
    <source>
        <dbReference type="ARBA" id="ARBA00022842"/>
    </source>
</evidence>
<feature type="binding site" evidence="13">
    <location>
        <begin position="265"/>
        <end position="272"/>
    </location>
    <ligand>
        <name>ATP</name>
        <dbReference type="ChEBI" id="CHEBI:30616"/>
    </ligand>
</feature>
<dbReference type="AlphaFoldDB" id="A0AAE0UXJ0"/>
<dbReference type="GO" id="GO:0008568">
    <property type="term" value="F:microtubule severing ATPase activity"/>
    <property type="evidence" value="ECO:0007669"/>
    <property type="project" value="UniProtKB-EC"/>
</dbReference>
<dbReference type="PANTHER" id="PTHR23074:SF78">
    <property type="entry name" value="KATANIN P60 ATPASE-CONTAINING SUBUNIT A-LIKE 2"/>
    <property type="match status" value="1"/>
</dbReference>